<dbReference type="AlphaFoldDB" id="A0A8R7NXR1"/>
<keyword evidence="2" id="KW-0732">Signal</keyword>
<feature type="compositionally biased region" description="Basic residues" evidence="1">
    <location>
        <begin position="46"/>
        <end position="57"/>
    </location>
</feature>
<accession>A0A8R7NXR1</accession>
<evidence type="ECO:0000256" key="1">
    <source>
        <dbReference type="SAM" id="MobiDB-lite"/>
    </source>
</evidence>
<name>A0A8R7NXR1_TRIUA</name>
<dbReference type="Proteomes" id="UP000015106">
    <property type="component" value="Chromosome 1"/>
</dbReference>
<reference evidence="4" key="1">
    <citation type="journal article" date="2013" name="Nature">
        <title>Draft genome of the wheat A-genome progenitor Triticum urartu.</title>
        <authorList>
            <person name="Ling H.Q."/>
            <person name="Zhao S."/>
            <person name="Liu D."/>
            <person name="Wang J."/>
            <person name="Sun H."/>
            <person name="Zhang C."/>
            <person name="Fan H."/>
            <person name="Li D."/>
            <person name="Dong L."/>
            <person name="Tao Y."/>
            <person name="Gao C."/>
            <person name="Wu H."/>
            <person name="Li Y."/>
            <person name="Cui Y."/>
            <person name="Guo X."/>
            <person name="Zheng S."/>
            <person name="Wang B."/>
            <person name="Yu K."/>
            <person name="Liang Q."/>
            <person name="Yang W."/>
            <person name="Lou X."/>
            <person name="Chen J."/>
            <person name="Feng M."/>
            <person name="Jian J."/>
            <person name="Zhang X."/>
            <person name="Luo G."/>
            <person name="Jiang Y."/>
            <person name="Liu J."/>
            <person name="Wang Z."/>
            <person name="Sha Y."/>
            <person name="Zhang B."/>
            <person name="Wu H."/>
            <person name="Tang D."/>
            <person name="Shen Q."/>
            <person name="Xue P."/>
            <person name="Zou S."/>
            <person name="Wang X."/>
            <person name="Liu X."/>
            <person name="Wang F."/>
            <person name="Yang Y."/>
            <person name="An X."/>
            <person name="Dong Z."/>
            <person name="Zhang K."/>
            <person name="Zhang X."/>
            <person name="Luo M.C."/>
            <person name="Dvorak J."/>
            <person name="Tong Y."/>
            <person name="Wang J."/>
            <person name="Yang H."/>
            <person name="Li Z."/>
            <person name="Wang D."/>
            <person name="Zhang A."/>
            <person name="Wang J."/>
        </authorList>
    </citation>
    <scope>NUCLEOTIDE SEQUENCE</scope>
    <source>
        <strain evidence="4">cv. G1812</strain>
    </source>
</reference>
<sequence>PFRFPLLFKPPLLFLLAHSRFPLLSLFTSKPCPPPPLAGRSPQVRRWARRRAGSGAS</sequence>
<feature type="region of interest" description="Disordered" evidence="1">
    <location>
        <begin position="33"/>
        <end position="57"/>
    </location>
</feature>
<keyword evidence="4" id="KW-1185">Reference proteome</keyword>
<feature type="signal peptide" evidence="2">
    <location>
        <begin position="1"/>
        <end position="19"/>
    </location>
</feature>
<evidence type="ECO:0000313" key="3">
    <source>
        <dbReference type="EnsemblPlants" id="TuG1812G0100001394.01.T01.cds405255"/>
    </source>
</evidence>
<reference evidence="3" key="2">
    <citation type="submission" date="2018-03" db="EMBL/GenBank/DDBJ databases">
        <title>The Triticum urartu genome reveals the dynamic nature of wheat genome evolution.</title>
        <authorList>
            <person name="Ling H."/>
            <person name="Ma B."/>
            <person name="Shi X."/>
            <person name="Liu H."/>
            <person name="Dong L."/>
            <person name="Sun H."/>
            <person name="Cao Y."/>
            <person name="Gao Q."/>
            <person name="Zheng S."/>
            <person name="Li Y."/>
            <person name="Yu Y."/>
            <person name="Du H."/>
            <person name="Qi M."/>
            <person name="Li Y."/>
            <person name="Yu H."/>
            <person name="Cui Y."/>
            <person name="Wang N."/>
            <person name="Chen C."/>
            <person name="Wu H."/>
            <person name="Zhao Y."/>
            <person name="Zhang J."/>
            <person name="Li Y."/>
            <person name="Zhou W."/>
            <person name="Zhang B."/>
            <person name="Hu W."/>
            <person name="Eijk M."/>
            <person name="Tang J."/>
            <person name="Witsenboer H."/>
            <person name="Zhao S."/>
            <person name="Li Z."/>
            <person name="Zhang A."/>
            <person name="Wang D."/>
            <person name="Liang C."/>
        </authorList>
    </citation>
    <scope>NUCLEOTIDE SEQUENCE [LARGE SCALE GENOMIC DNA]</scope>
    <source>
        <strain evidence="3">cv. G1812</strain>
    </source>
</reference>
<evidence type="ECO:0000256" key="2">
    <source>
        <dbReference type="SAM" id="SignalP"/>
    </source>
</evidence>
<dbReference type="EnsemblPlants" id="TuG1812G0100001394.01.T01">
    <property type="protein sequence ID" value="TuG1812G0100001394.01.T01.cds405255"/>
    <property type="gene ID" value="TuG1812G0100001394.01"/>
</dbReference>
<protein>
    <submittedName>
        <fullName evidence="3">Uncharacterized protein</fullName>
    </submittedName>
</protein>
<organism evidence="3 4">
    <name type="scientific">Triticum urartu</name>
    <name type="common">Red wild einkorn</name>
    <name type="synonym">Crithodium urartu</name>
    <dbReference type="NCBI Taxonomy" id="4572"/>
    <lineage>
        <taxon>Eukaryota</taxon>
        <taxon>Viridiplantae</taxon>
        <taxon>Streptophyta</taxon>
        <taxon>Embryophyta</taxon>
        <taxon>Tracheophyta</taxon>
        <taxon>Spermatophyta</taxon>
        <taxon>Magnoliopsida</taxon>
        <taxon>Liliopsida</taxon>
        <taxon>Poales</taxon>
        <taxon>Poaceae</taxon>
        <taxon>BOP clade</taxon>
        <taxon>Pooideae</taxon>
        <taxon>Triticodae</taxon>
        <taxon>Triticeae</taxon>
        <taxon>Triticinae</taxon>
        <taxon>Triticum</taxon>
    </lineage>
</organism>
<feature type="chain" id="PRO_5035882063" evidence="2">
    <location>
        <begin position="20"/>
        <end position="57"/>
    </location>
</feature>
<dbReference type="Gramene" id="TuG1812G0100001394.01.T01">
    <property type="protein sequence ID" value="TuG1812G0100001394.01.T01.cds405255"/>
    <property type="gene ID" value="TuG1812G0100001394.01"/>
</dbReference>
<proteinExistence type="predicted"/>
<reference evidence="3" key="3">
    <citation type="submission" date="2022-06" db="UniProtKB">
        <authorList>
            <consortium name="EnsemblPlants"/>
        </authorList>
    </citation>
    <scope>IDENTIFICATION</scope>
</reference>
<evidence type="ECO:0000313" key="4">
    <source>
        <dbReference type="Proteomes" id="UP000015106"/>
    </source>
</evidence>